<dbReference type="EMBL" id="DS114340">
    <property type="protein sequence ID" value="EAX88205.1"/>
    <property type="molecule type" value="Genomic_DNA"/>
</dbReference>
<dbReference type="RefSeq" id="XP_001301135.1">
    <property type="nucleotide sequence ID" value="XM_001301134.1"/>
</dbReference>
<proteinExistence type="predicted"/>
<evidence type="ECO:0000256" key="1">
    <source>
        <dbReference type="SAM" id="MobiDB-lite"/>
    </source>
</evidence>
<dbReference type="VEuPathDB" id="TrichDB:TVAGG3_0623670"/>
<name>A2G3Q7_TRIV3</name>
<reference evidence="2" key="1">
    <citation type="submission" date="2006-10" db="EMBL/GenBank/DDBJ databases">
        <authorList>
            <person name="Amadeo P."/>
            <person name="Zhao Q."/>
            <person name="Wortman J."/>
            <person name="Fraser-Liggett C."/>
            <person name="Carlton J."/>
        </authorList>
    </citation>
    <scope>NUCLEOTIDE SEQUENCE</scope>
    <source>
        <strain evidence="2">G3</strain>
    </source>
</reference>
<dbReference type="SMR" id="A2G3Q7"/>
<accession>A2G3Q7</accession>
<sequence length="294" mass="34918">MFLTATELYFKVNDLSGNVKLELFDNIQYNKVALILAHIVKFLRKFIPNQNVSVNEYFNKNSKFDIPRTQDNSNSNIKEVKTKEENDKETQSEKEKLELEAETRKKEEEKRRVEEERIRKEKEEQRKKLEEQKRIQEQNLQNQYDQQLLDKINRISERFERISNENFGFKDYSYRVPYTITCYPGEKGLDKFNSYRKHISTPQEDSKWCVPSKYPTCQININKPSHIRELYFPNIQDVPEIAKQIEISNKKYNVNHGSNVRIPINQETGSLFNMTLIGPDKACIPKFEIIGNYS</sequence>
<dbReference type="VEuPathDB" id="TrichDB:TVAG_289360"/>
<dbReference type="KEGG" id="tva:4745861"/>
<evidence type="ECO:0000313" key="2">
    <source>
        <dbReference type="EMBL" id="EAX88205.1"/>
    </source>
</evidence>
<reference evidence="2" key="2">
    <citation type="journal article" date="2007" name="Science">
        <title>Draft genome sequence of the sexually transmitted pathogen Trichomonas vaginalis.</title>
        <authorList>
            <person name="Carlton J.M."/>
            <person name="Hirt R.P."/>
            <person name="Silva J.C."/>
            <person name="Delcher A.L."/>
            <person name="Schatz M."/>
            <person name="Zhao Q."/>
            <person name="Wortman J.R."/>
            <person name="Bidwell S.L."/>
            <person name="Alsmark U.C.M."/>
            <person name="Besteiro S."/>
            <person name="Sicheritz-Ponten T."/>
            <person name="Noel C.J."/>
            <person name="Dacks J.B."/>
            <person name="Foster P.G."/>
            <person name="Simillion C."/>
            <person name="Van de Peer Y."/>
            <person name="Miranda-Saavedra D."/>
            <person name="Barton G.J."/>
            <person name="Westrop G.D."/>
            <person name="Mueller S."/>
            <person name="Dessi D."/>
            <person name="Fiori P.L."/>
            <person name="Ren Q."/>
            <person name="Paulsen I."/>
            <person name="Zhang H."/>
            <person name="Bastida-Corcuera F.D."/>
            <person name="Simoes-Barbosa A."/>
            <person name="Brown M.T."/>
            <person name="Hayes R.D."/>
            <person name="Mukherjee M."/>
            <person name="Okumura C.Y."/>
            <person name="Schneider R."/>
            <person name="Smith A.J."/>
            <person name="Vanacova S."/>
            <person name="Villalvazo M."/>
            <person name="Haas B.J."/>
            <person name="Pertea M."/>
            <person name="Feldblyum T.V."/>
            <person name="Utterback T.R."/>
            <person name="Shu C.L."/>
            <person name="Osoegawa K."/>
            <person name="de Jong P.J."/>
            <person name="Hrdy I."/>
            <person name="Horvathova L."/>
            <person name="Zubacova Z."/>
            <person name="Dolezal P."/>
            <person name="Malik S.B."/>
            <person name="Logsdon J.M. Jr."/>
            <person name="Henze K."/>
            <person name="Gupta A."/>
            <person name="Wang C.C."/>
            <person name="Dunne R.L."/>
            <person name="Upcroft J.A."/>
            <person name="Upcroft P."/>
            <person name="White O."/>
            <person name="Salzberg S.L."/>
            <person name="Tang P."/>
            <person name="Chiu C.-H."/>
            <person name="Lee Y.-S."/>
            <person name="Embley T.M."/>
            <person name="Coombs G.H."/>
            <person name="Mottram J.C."/>
            <person name="Tachezy J."/>
            <person name="Fraser-Liggett C.M."/>
            <person name="Johnson P.J."/>
        </authorList>
    </citation>
    <scope>NUCLEOTIDE SEQUENCE [LARGE SCALE GENOMIC DNA]</scope>
    <source>
        <strain evidence="2">G3</strain>
    </source>
</reference>
<feature type="region of interest" description="Disordered" evidence="1">
    <location>
        <begin position="65"/>
        <end position="127"/>
    </location>
</feature>
<dbReference type="Proteomes" id="UP000001542">
    <property type="component" value="Unassembled WGS sequence"/>
</dbReference>
<dbReference type="STRING" id="5722.A2G3Q7"/>
<gene>
    <name evidence="2" type="ORF">TVAG_289360</name>
</gene>
<dbReference type="InParanoid" id="A2G3Q7"/>
<evidence type="ECO:0000313" key="3">
    <source>
        <dbReference type="Proteomes" id="UP000001542"/>
    </source>
</evidence>
<dbReference type="AlphaFoldDB" id="A2G3Q7"/>
<keyword evidence="3" id="KW-1185">Reference proteome</keyword>
<feature type="compositionally biased region" description="Basic and acidic residues" evidence="1">
    <location>
        <begin position="78"/>
        <end position="127"/>
    </location>
</feature>
<organism evidence="2 3">
    <name type="scientific">Trichomonas vaginalis (strain ATCC PRA-98 / G3)</name>
    <dbReference type="NCBI Taxonomy" id="412133"/>
    <lineage>
        <taxon>Eukaryota</taxon>
        <taxon>Metamonada</taxon>
        <taxon>Parabasalia</taxon>
        <taxon>Trichomonadida</taxon>
        <taxon>Trichomonadidae</taxon>
        <taxon>Trichomonas</taxon>
    </lineage>
</organism>
<protein>
    <submittedName>
        <fullName evidence="2">Uncharacterized protein</fullName>
    </submittedName>
</protein>